<dbReference type="GO" id="GO:0008483">
    <property type="term" value="F:transaminase activity"/>
    <property type="evidence" value="ECO:0007669"/>
    <property type="project" value="UniProtKB-KW"/>
</dbReference>
<feature type="domain" description="Aminotransferase class I/classII large" evidence="7">
    <location>
        <begin position="30"/>
        <end position="378"/>
    </location>
</feature>
<dbReference type="Proteomes" id="UP000004393">
    <property type="component" value="Unassembled WGS sequence"/>
</dbReference>
<reference evidence="8 9" key="1">
    <citation type="submission" date="2011-10" db="EMBL/GenBank/DDBJ databases">
        <title>The Genome Sequence of Enterococcus saccharolyticus 30_1.</title>
        <authorList>
            <consortium name="The Broad Institute Genome Sequencing Platform"/>
            <person name="Earl A."/>
            <person name="Ward D."/>
            <person name="Feldgarden M."/>
            <person name="Gevers D."/>
            <person name="Daigneault M."/>
            <person name="Strauss J."/>
            <person name="Allen-Vercoe E."/>
            <person name="Young S.K."/>
            <person name="Zeng Q."/>
            <person name="Gargeya S."/>
            <person name="Fitzgerald M."/>
            <person name="Haas B."/>
            <person name="Abouelleil A."/>
            <person name="Alvarado L."/>
            <person name="Arachchi H.M."/>
            <person name="Berlin A."/>
            <person name="Brown A."/>
            <person name="Chapman S.B."/>
            <person name="Chen Z."/>
            <person name="Dunbar C."/>
            <person name="Freedman E."/>
            <person name="Gearin G."/>
            <person name="Gellesch M."/>
            <person name="Goldberg J."/>
            <person name="Griggs A."/>
            <person name="Gujja S."/>
            <person name="Heiman D."/>
            <person name="Howarth C."/>
            <person name="Larson L."/>
            <person name="Lui A."/>
            <person name="MacDonald P.J.P."/>
            <person name="Montmayeur A."/>
            <person name="Murphy C."/>
            <person name="Neiman D."/>
            <person name="Pearson M."/>
            <person name="Priest M."/>
            <person name="Roberts A."/>
            <person name="Saif S."/>
            <person name="Shea T."/>
            <person name="Shenoy N."/>
            <person name="Sisk P."/>
            <person name="Stolte C."/>
            <person name="Sykes S."/>
            <person name="Wortman J."/>
            <person name="Nusbaum C."/>
            <person name="Birren B."/>
        </authorList>
    </citation>
    <scope>NUCLEOTIDE SEQUENCE [LARGE SCALE GENOMIC DNA]</scope>
    <source>
        <strain evidence="8 9">30_1</strain>
    </source>
</reference>
<protein>
    <recommendedName>
        <fullName evidence="6">Aminotransferase</fullName>
        <ecNumber evidence="6">2.6.1.-</ecNumber>
    </recommendedName>
</protein>
<dbReference type="RefSeq" id="WP_005472562.1">
    <property type="nucleotide sequence ID" value="NZ_JH376941.1"/>
</dbReference>
<dbReference type="CDD" id="cd00609">
    <property type="entry name" value="AAT_like"/>
    <property type="match status" value="1"/>
</dbReference>
<dbReference type="GO" id="GO:0030170">
    <property type="term" value="F:pyridoxal phosphate binding"/>
    <property type="evidence" value="ECO:0007669"/>
    <property type="project" value="InterPro"/>
</dbReference>
<evidence type="ECO:0000256" key="5">
    <source>
        <dbReference type="ARBA" id="ARBA00022898"/>
    </source>
</evidence>
<evidence type="ECO:0000256" key="4">
    <source>
        <dbReference type="ARBA" id="ARBA00022679"/>
    </source>
</evidence>
<dbReference type="NCBIfam" id="NF004975">
    <property type="entry name" value="PRK06348.1"/>
    <property type="match status" value="1"/>
</dbReference>
<dbReference type="Pfam" id="PF00155">
    <property type="entry name" value="Aminotran_1_2"/>
    <property type="match status" value="1"/>
</dbReference>
<evidence type="ECO:0000259" key="7">
    <source>
        <dbReference type="Pfam" id="PF00155"/>
    </source>
</evidence>
<keyword evidence="3 6" id="KW-0032">Aminotransferase</keyword>
<keyword evidence="9" id="KW-1185">Reference proteome</keyword>
<dbReference type="Gene3D" id="3.90.1150.10">
    <property type="entry name" value="Aspartate Aminotransferase, domain 1"/>
    <property type="match status" value="1"/>
</dbReference>
<dbReference type="InterPro" id="IPR015424">
    <property type="entry name" value="PyrdxlP-dep_Trfase"/>
</dbReference>
<dbReference type="InterPro" id="IPR015421">
    <property type="entry name" value="PyrdxlP-dep_Trfase_major"/>
</dbReference>
<organism evidence="8 9">
    <name type="scientific">Enterococcus saccharolyticus 30_1</name>
    <dbReference type="NCBI Taxonomy" id="742813"/>
    <lineage>
        <taxon>Bacteria</taxon>
        <taxon>Bacillati</taxon>
        <taxon>Bacillota</taxon>
        <taxon>Bacilli</taxon>
        <taxon>Lactobacillales</taxon>
        <taxon>Enterococcaceae</taxon>
        <taxon>Enterococcus</taxon>
    </lineage>
</organism>
<comment type="caution">
    <text evidence="8">The sequence shown here is derived from an EMBL/GenBank/DDBJ whole genome shotgun (WGS) entry which is preliminary data.</text>
</comment>
<dbReference type="InterPro" id="IPR004838">
    <property type="entry name" value="NHTrfase_class1_PyrdxlP-BS"/>
</dbReference>
<dbReference type="GO" id="GO:0006520">
    <property type="term" value="P:amino acid metabolic process"/>
    <property type="evidence" value="ECO:0007669"/>
    <property type="project" value="InterPro"/>
</dbReference>
<dbReference type="Gene3D" id="3.40.640.10">
    <property type="entry name" value="Type I PLP-dependent aspartate aminotransferase-like (Major domain)"/>
    <property type="match status" value="1"/>
</dbReference>
<evidence type="ECO:0000256" key="1">
    <source>
        <dbReference type="ARBA" id="ARBA00001933"/>
    </source>
</evidence>
<dbReference type="EC" id="2.6.1.-" evidence="6"/>
<evidence type="ECO:0000313" key="8">
    <source>
        <dbReference type="EMBL" id="EHG27880.1"/>
    </source>
</evidence>
<comment type="similarity">
    <text evidence="2 6">Belongs to the class-I pyridoxal-phosphate-dependent aminotransferase family.</text>
</comment>
<dbReference type="InterPro" id="IPR050596">
    <property type="entry name" value="AspAT/PAT-like"/>
</dbReference>
<evidence type="ECO:0000256" key="2">
    <source>
        <dbReference type="ARBA" id="ARBA00007441"/>
    </source>
</evidence>
<gene>
    <name evidence="8" type="ORF">HMPREF9478_02298</name>
</gene>
<dbReference type="PANTHER" id="PTHR46383">
    <property type="entry name" value="ASPARTATE AMINOTRANSFERASE"/>
    <property type="match status" value="1"/>
</dbReference>
<comment type="cofactor">
    <cofactor evidence="1 6">
        <name>pyridoxal 5'-phosphate</name>
        <dbReference type="ChEBI" id="CHEBI:597326"/>
    </cofactor>
</comment>
<keyword evidence="5" id="KW-0663">Pyridoxal phosphate</keyword>
<evidence type="ECO:0000256" key="6">
    <source>
        <dbReference type="RuleBase" id="RU000481"/>
    </source>
</evidence>
<name>A0AA87FGM0_9ENTE</name>
<evidence type="ECO:0000256" key="3">
    <source>
        <dbReference type="ARBA" id="ARBA00022576"/>
    </source>
</evidence>
<proteinExistence type="inferred from homology"/>
<dbReference type="InterPro" id="IPR004839">
    <property type="entry name" value="Aminotransferase_I/II_large"/>
</dbReference>
<sequence>MKQSMIAQRFQTPEENLLMDIATIAKKTPNLIDLSIGDPDLITDQSIIAAAFTDVKNGHTKYTASDGSSDFIQAVVDFYQNHYGLTFANDQVRASVGALHGMYLALCAILDPGDEVIIHEPYFSPYKQQVEMAGGSPVFIPTFEKDGFQIAIDVLKAAITDKTKAIIINSPNNPTGAVFSPTTFKAIAEVAEENDLLILSDEVYEAFCFMEEFVPMATFAPERTITFSSFSKAFAMTGWRIGYMIAPLSINQTAKLINESIAYSAPTPSQRAGIYALNHYDELVPAVVETFKKRLSYIQQRVATIPFLSLSPVKGSMYAFINIEKTGLDSVTFVEKLLKDTSVLMIPGKAFGETTGDHYVRLAATQSMPMLKEAFDRIEQFTFLINKKIPLQLE</sequence>
<evidence type="ECO:0000313" key="9">
    <source>
        <dbReference type="Proteomes" id="UP000004393"/>
    </source>
</evidence>
<accession>A0AA87FGM0</accession>
<dbReference type="InterPro" id="IPR015422">
    <property type="entry name" value="PyrdxlP-dep_Trfase_small"/>
</dbReference>
<dbReference type="FunFam" id="3.40.640.10:FF:000033">
    <property type="entry name" value="Aspartate aminotransferase"/>
    <property type="match status" value="1"/>
</dbReference>
<dbReference type="PROSITE" id="PS00105">
    <property type="entry name" value="AA_TRANSFER_CLASS_1"/>
    <property type="match status" value="1"/>
</dbReference>
<keyword evidence="4 6" id="KW-0808">Transferase</keyword>
<dbReference type="AlphaFoldDB" id="A0AA87FGM0"/>
<dbReference type="EMBL" id="ADLY01000039">
    <property type="protein sequence ID" value="EHG27880.1"/>
    <property type="molecule type" value="Genomic_DNA"/>
</dbReference>
<dbReference type="SUPFAM" id="SSF53383">
    <property type="entry name" value="PLP-dependent transferases"/>
    <property type="match status" value="1"/>
</dbReference>